<proteinExistence type="predicted"/>
<dbReference type="EMBL" id="JBHMAF010000188">
    <property type="protein sequence ID" value="MFB9761167.1"/>
    <property type="molecule type" value="Genomic_DNA"/>
</dbReference>
<dbReference type="SUPFAM" id="SSF56112">
    <property type="entry name" value="Protein kinase-like (PK-like)"/>
    <property type="match status" value="1"/>
</dbReference>
<dbReference type="Pfam" id="PF01636">
    <property type="entry name" value="APH"/>
    <property type="match status" value="1"/>
</dbReference>
<dbReference type="InterPro" id="IPR002575">
    <property type="entry name" value="Aminoglycoside_PTrfase"/>
</dbReference>
<gene>
    <name evidence="2" type="ORF">ACFFMS_23230</name>
</gene>
<evidence type="ECO:0000313" key="3">
    <source>
        <dbReference type="Proteomes" id="UP001589609"/>
    </source>
</evidence>
<accession>A0ABV5WL77</accession>
<dbReference type="Proteomes" id="UP001589609">
    <property type="component" value="Unassembled WGS sequence"/>
</dbReference>
<evidence type="ECO:0000313" key="2">
    <source>
        <dbReference type="EMBL" id="MFB9761167.1"/>
    </source>
</evidence>
<dbReference type="EC" id="2.7.1.-" evidence="2"/>
<feature type="domain" description="Aminoglycoside phosphotransferase" evidence="1">
    <location>
        <begin position="40"/>
        <end position="240"/>
    </location>
</feature>
<keyword evidence="3" id="KW-1185">Reference proteome</keyword>
<sequence length="324" mass="38842">MKMKRNKHQLEKGDALTDRLFFFLTGHGINVRYIVQLRPTVFLIRCEVESYILKGYSTYEQARKQMIFLQHLQQTGFRLTSYIRSFPSGLQYGCFYGKYWLLFQYIQHIGVFRFNEEQNRRQAAAALDEYHCYAAKLPNQLLSQVPFLEWNAKWQMRTLKFQRYTSLISACIGSEITSELLRWAEFSLAELNSFDWSSQPYGFIHGDVIEHNFVRGEHTYLIDFDCVSFGPILYDYVKYCYGILPFLNWSFAALTRYKELYPFLFNRAFLLALIFPGDIMREWDYFLELPSFLQEKFRRQLILFTKNNYELRFAFVEKLYNVIT</sequence>
<keyword evidence="2" id="KW-0808">Transferase</keyword>
<reference evidence="2 3" key="1">
    <citation type="submission" date="2024-09" db="EMBL/GenBank/DDBJ databases">
        <authorList>
            <person name="Sun Q."/>
            <person name="Mori K."/>
        </authorList>
    </citation>
    <scope>NUCLEOTIDE SEQUENCE [LARGE SCALE GENOMIC DNA]</scope>
    <source>
        <strain evidence="2 3">JCM 11201</strain>
    </source>
</reference>
<dbReference type="GO" id="GO:0016740">
    <property type="term" value="F:transferase activity"/>
    <property type="evidence" value="ECO:0007669"/>
    <property type="project" value="UniProtKB-KW"/>
</dbReference>
<dbReference type="InterPro" id="IPR011009">
    <property type="entry name" value="Kinase-like_dom_sf"/>
</dbReference>
<name>A0ABV5WL77_9BACI</name>
<protein>
    <submittedName>
        <fullName evidence="2">Aminoglycoside phosphotransferase family protein</fullName>
        <ecNumber evidence="2">2.7.1.-</ecNumber>
    </submittedName>
</protein>
<dbReference type="Gene3D" id="3.90.1200.10">
    <property type="match status" value="1"/>
</dbReference>
<evidence type="ECO:0000259" key="1">
    <source>
        <dbReference type="Pfam" id="PF01636"/>
    </source>
</evidence>
<organism evidence="2 3">
    <name type="scientific">Ectobacillus funiculus</name>
    <dbReference type="NCBI Taxonomy" id="137993"/>
    <lineage>
        <taxon>Bacteria</taxon>
        <taxon>Bacillati</taxon>
        <taxon>Bacillota</taxon>
        <taxon>Bacilli</taxon>
        <taxon>Bacillales</taxon>
        <taxon>Bacillaceae</taxon>
        <taxon>Ectobacillus</taxon>
    </lineage>
</organism>
<comment type="caution">
    <text evidence="2">The sequence shown here is derived from an EMBL/GenBank/DDBJ whole genome shotgun (WGS) entry which is preliminary data.</text>
</comment>